<evidence type="ECO:0000259" key="2">
    <source>
        <dbReference type="Pfam" id="PF14780"/>
    </source>
</evidence>
<evidence type="ECO:0000313" key="3">
    <source>
        <dbReference type="EMBL" id="KAK2560951.1"/>
    </source>
</evidence>
<sequence>MPSSGNRSSGYSCKFYRWRLEQVTYRSLSCRSTVRKKMAFAPGFWNRRGVLTVHHNFSKRNARKNGIEKEDIIDLVKSLGAVHGVLEEPQLWAEASIVQTLIYKRSNHKKEKYFQGLKKIAKCLNRLQELRIFDKVAKINDQFPKLTEQGSLKMETISNYPSIESIICLLGYLNGAAQLLLQVKNSEAKYLPVNLLQLDKLTIGQHNQSSDALTPYETATQWTLEELFGSEKQIHEELSVGTLASEEESLKKTACDLVQSLTLDKADMSLWNSVVPSANKRFVSRKKLFSAVNSESTETPQKMADNASSIKKRKRPDNNNNEELENSTKKQKAGRKVKKSINQKSEKLSHNGTSSKRKSDDLVEDQKYKQSSFETGKHASRKVACGDEIDDIFKVLEDQEFKSSFETRKHASKNVACGDEIDDIFKVLED</sequence>
<dbReference type="PANTHER" id="PTHR34761">
    <property type="entry name" value="NUCLEOLUS AND NEURAL PROGENITOR PROTEIN"/>
    <property type="match status" value="1"/>
</dbReference>
<protein>
    <recommendedName>
        <fullName evidence="2">Nucleolus and neural progenitor protein-like N-terminal domain-containing protein</fullName>
    </recommendedName>
</protein>
<feature type="region of interest" description="Disordered" evidence="1">
    <location>
        <begin position="291"/>
        <end position="381"/>
    </location>
</feature>
<dbReference type="AlphaFoldDB" id="A0AAD9QGL1"/>
<feature type="domain" description="Nucleolus and neural progenitor protein-like N-terminal" evidence="2">
    <location>
        <begin position="68"/>
        <end position="185"/>
    </location>
</feature>
<dbReference type="PANTHER" id="PTHR34761:SF1">
    <property type="entry name" value="NUCLEOLUS AND NEURAL PROGENITOR PROTEIN"/>
    <property type="match status" value="1"/>
</dbReference>
<accession>A0AAD9QGL1</accession>
<dbReference type="Pfam" id="PF14780">
    <property type="entry name" value="NEPRO_N"/>
    <property type="match status" value="1"/>
</dbReference>
<dbReference type="InterPro" id="IPR027951">
    <property type="entry name" value="Nepro_N"/>
</dbReference>
<keyword evidence="4" id="KW-1185">Reference proteome</keyword>
<gene>
    <name evidence="3" type="ORF">P5673_016070</name>
</gene>
<dbReference type="GO" id="GO:0005634">
    <property type="term" value="C:nucleus"/>
    <property type="evidence" value="ECO:0007669"/>
    <property type="project" value="TreeGrafter"/>
</dbReference>
<reference evidence="3" key="1">
    <citation type="journal article" date="2023" name="G3 (Bethesda)">
        <title>Whole genome assembly and annotation of the endangered Caribbean coral Acropora cervicornis.</title>
        <authorList>
            <person name="Selwyn J.D."/>
            <person name="Vollmer S.V."/>
        </authorList>
    </citation>
    <scope>NUCLEOTIDE SEQUENCE</scope>
    <source>
        <strain evidence="3">K2</strain>
    </source>
</reference>
<feature type="compositionally biased region" description="Polar residues" evidence="1">
    <location>
        <begin position="291"/>
        <end position="300"/>
    </location>
</feature>
<proteinExistence type="predicted"/>
<name>A0AAD9QGL1_ACRCE</name>
<evidence type="ECO:0000256" key="1">
    <source>
        <dbReference type="SAM" id="MobiDB-lite"/>
    </source>
</evidence>
<dbReference type="InterPro" id="IPR052835">
    <property type="entry name" value="Nepro"/>
</dbReference>
<feature type="compositionally biased region" description="Basic and acidic residues" evidence="1">
    <location>
        <begin position="357"/>
        <end position="368"/>
    </location>
</feature>
<dbReference type="GO" id="GO:0045747">
    <property type="term" value="P:positive regulation of Notch signaling pathway"/>
    <property type="evidence" value="ECO:0007669"/>
    <property type="project" value="TreeGrafter"/>
</dbReference>
<dbReference type="Proteomes" id="UP001249851">
    <property type="component" value="Unassembled WGS sequence"/>
</dbReference>
<dbReference type="EMBL" id="JARQWQ010000034">
    <property type="protein sequence ID" value="KAK2560951.1"/>
    <property type="molecule type" value="Genomic_DNA"/>
</dbReference>
<reference evidence="3" key="2">
    <citation type="journal article" date="2023" name="Science">
        <title>Genomic signatures of disease resistance in endangered staghorn corals.</title>
        <authorList>
            <person name="Vollmer S.V."/>
            <person name="Selwyn J.D."/>
            <person name="Despard B.A."/>
            <person name="Roesel C.L."/>
        </authorList>
    </citation>
    <scope>NUCLEOTIDE SEQUENCE</scope>
    <source>
        <strain evidence="3">K2</strain>
    </source>
</reference>
<feature type="compositionally biased region" description="Basic residues" evidence="1">
    <location>
        <begin position="329"/>
        <end position="341"/>
    </location>
</feature>
<organism evidence="3 4">
    <name type="scientific">Acropora cervicornis</name>
    <name type="common">Staghorn coral</name>
    <dbReference type="NCBI Taxonomy" id="6130"/>
    <lineage>
        <taxon>Eukaryota</taxon>
        <taxon>Metazoa</taxon>
        <taxon>Cnidaria</taxon>
        <taxon>Anthozoa</taxon>
        <taxon>Hexacorallia</taxon>
        <taxon>Scleractinia</taxon>
        <taxon>Astrocoeniina</taxon>
        <taxon>Acroporidae</taxon>
        <taxon>Acropora</taxon>
    </lineage>
</organism>
<comment type="caution">
    <text evidence="3">The sequence shown here is derived from an EMBL/GenBank/DDBJ whole genome shotgun (WGS) entry which is preliminary data.</text>
</comment>
<evidence type="ECO:0000313" key="4">
    <source>
        <dbReference type="Proteomes" id="UP001249851"/>
    </source>
</evidence>